<dbReference type="Pfam" id="PF08190">
    <property type="entry name" value="PIH1"/>
    <property type="match status" value="2"/>
</dbReference>
<feature type="region of interest" description="Disordered" evidence="2">
    <location>
        <begin position="92"/>
        <end position="115"/>
    </location>
</feature>
<feature type="domain" description="PIH1D1/2/3 CS-like" evidence="4">
    <location>
        <begin position="282"/>
        <end position="380"/>
    </location>
</feature>
<feature type="region of interest" description="Disordered" evidence="2">
    <location>
        <begin position="207"/>
        <end position="258"/>
    </location>
</feature>
<evidence type="ECO:0000313" key="5">
    <source>
        <dbReference type="EMBL" id="KNE65178.1"/>
    </source>
</evidence>
<name>A0A0L0SRI7_ALLM3</name>
<dbReference type="OrthoDB" id="5135119at2759"/>
<dbReference type="EMBL" id="GG745346">
    <property type="protein sequence ID" value="KNE65178.1"/>
    <property type="molecule type" value="Genomic_DNA"/>
</dbReference>
<dbReference type="GO" id="GO:0005737">
    <property type="term" value="C:cytoplasm"/>
    <property type="evidence" value="ECO:0007669"/>
    <property type="project" value="TreeGrafter"/>
</dbReference>
<dbReference type="Pfam" id="PF18201">
    <property type="entry name" value="PIH1_CS"/>
    <property type="match status" value="1"/>
</dbReference>
<evidence type="ECO:0000259" key="3">
    <source>
        <dbReference type="Pfam" id="PF08190"/>
    </source>
</evidence>
<dbReference type="STRING" id="578462.A0A0L0SRI7"/>
<feature type="region of interest" description="Disordered" evidence="2">
    <location>
        <begin position="386"/>
        <end position="406"/>
    </location>
</feature>
<feature type="compositionally biased region" description="Low complexity" evidence="2">
    <location>
        <begin position="231"/>
        <end position="251"/>
    </location>
</feature>
<dbReference type="InterPro" id="IPR012981">
    <property type="entry name" value="PIH1_N"/>
</dbReference>
<gene>
    <name evidence="5" type="ORF">AMAG_10831</name>
</gene>
<sequence>MFKAYMDDITNPETRKQYEKEIQQLERERGHNLRWVRPEGQFVVRTQRTTDAPLPEGLKPEWIEVTSRVVYINLAASTEIDKPAAKRVTRGGKVGESWTLPHSMTAPRPEQDSESKGAETVLLFDIVFHPNAFAKPELRTSLIEVAVESIENKFKTKLERTTTVVPKIKYKGTPVNTAIREPVGSGSSSAPSGMGAAVSAAAALATKESSAKDKGKAKANPKTVAFKSTDPTPTKPAAPAGQAAPVPSQSADSAATTPEQPIEDFLRDLKLRSQAVPPPIETPKFRVVHRNDFALQTYWGGPDRVADSPQRPRALVVKFDLPRVNAVAEIDARVEPRSVVCHVPSKYHAIVPLPYVVDEEKVKAKWVADKKVLELTCPVVPEKKGERSETVGLGAKAGEEEMATVS</sequence>
<comment type="similarity">
    <text evidence="1">Belongs to the PIH1 family.</text>
</comment>
<evidence type="ECO:0000259" key="4">
    <source>
        <dbReference type="Pfam" id="PF18201"/>
    </source>
</evidence>
<protein>
    <recommendedName>
        <fullName evidence="7">PIH1 N-terminal domain-containing protein</fullName>
    </recommendedName>
</protein>
<accession>A0A0L0SRI7</accession>
<dbReference type="Proteomes" id="UP000054350">
    <property type="component" value="Unassembled WGS sequence"/>
</dbReference>
<reference evidence="6" key="2">
    <citation type="submission" date="2009-11" db="EMBL/GenBank/DDBJ databases">
        <title>The Genome Sequence of Allomyces macrogynus strain ATCC 38327.</title>
        <authorList>
            <consortium name="The Broad Institute Genome Sequencing Platform"/>
            <person name="Russ C."/>
            <person name="Cuomo C."/>
            <person name="Shea T."/>
            <person name="Young S.K."/>
            <person name="Zeng Q."/>
            <person name="Koehrsen M."/>
            <person name="Haas B."/>
            <person name="Borodovsky M."/>
            <person name="Guigo R."/>
            <person name="Alvarado L."/>
            <person name="Berlin A."/>
            <person name="Borenstein D."/>
            <person name="Chen Z."/>
            <person name="Engels R."/>
            <person name="Freedman E."/>
            <person name="Gellesch M."/>
            <person name="Goldberg J."/>
            <person name="Griggs A."/>
            <person name="Gujja S."/>
            <person name="Heiman D."/>
            <person name="Hepburn T."/>
            <person name="Howarth C."/>
            <person name="Jen D."/>
            <person name="Larson L."/>
            <person name="Lewis B."/>
            <person name="Mehta T."/>
            <person name="Park D."/>
            <person name="Pearson M."/>
            <person name="Roberts A."/>
            <person name="Saif S."/>
            <person name="Shenoy N."/>
            <person name="Sisk P."/>
            <person name="Stolte C."/>
            <person name="Sykes S."/>
            <person name="Walk T."/>
            <person name="White J."/>
            <person name="Yandava C."/>
            <person name="Burger G."/>
            <person name="Gray M.W."/>
            <person name="Holland P.W.H."/>
            <person name="King N."/>
            <person name="Lang F.B.F."/>
            <person name="Roger A.J."/>
            <person name="Ruiz-Trillo I."/>
            <person name="Lander E."/>
            <person name="Nusbaum C."/>
        </authorList>
    </citation>
    <scope>NUCLEOTIDE SEQUENCE [LARGE SCALE GENOMIC DNA]</scope>
    <source>
        <strain evidence="6">ATCC 38327</strain>
    </source>
</reference>
<dbReference type="EMBL" id="GG745346">
    <property type="protein sequence ID" value="KNE65179.1"/>
    <property type="molecule type" value="Genomic_DNA"/>
</dbReference>
<feature type="domain" description="PIH1 N-terminal" evidence="3">
    <location>
        <begin position="69"/>
        <end position="182"/>
    </location>
</feature>
<evidence type="ECO:0008006" key="7">
    <source>
        <dbReference type="Google" id="ProtNLM"/>
    </source>
</evidence>
<evidence type="ECO:0000256" key="2">
    <source>
        <dbReference type="SAM" id="MobiDB-lite"/>
    </source>
</evidence>
<dbReference type="InterPro" id="IPR050734">
    <property type="entry name" value="PIH1/Kintoun_subfamily"/>
</dbReference>
<dbReference type="PANTHER" id="PTHR22997:SF3">
    <property type="entry name" value="PROTEIN KINTOUN"/>
    <property type="match status" value="1"/>
</dbReference>
<organism evidence="5 6">
    <name type="scientific">Allomyces macrogynus (strain ATCC 38327)</name>
    <name type="common">Allomyces javanicus var. macrogynus</name>
    <dbReference type="NCBI Taxonomy" id="578462"/>
    <lineage>
        <taxon>Eukaryota</taxon>
        <taxon>Fungi</taxon>
        <taxon>Fungi incertae sedis</taxon>
        <taxon>Blastocladiomycota</taxon>
        <taxon>Blastocladiomycetes</taxon>
        <taxon>Blastocladiales</taxon>
        <taxon>Blastocladiaceae</taxon>
        <taxon>Allomyces</taxon>
    </lineage>
</organism>
<feature type="domain" description="PIH1 N-terminal" evidence="3">
    <location>
        <begin position="9"/>
        <end position="50"/>
    </location>
</feature>
<dbReference type="VEuPathDB" id="FungiDB:AMAG_10831"/>
<dbReference type="eggNOG" id="KOG4356">
    <property type="taxonomic scope" value="Eukaryota"/>
</dbReference>
<evidence type="ECO:0000256" key="1">
    <source>
        <dbReference type="ARBA" id="ARBA00008511"/>
    </source>
</evidence>
<dbReference type="PANTHER" id="PTHR22997">
    <property type="entry name" value="PIH1 DOMAIN-CONTAINING PROTEIN 1"/>
    <property type="match status" value="1"/>
</dbReference>
<dbReference type="InterPro" id="IPR041442">
    <property type="entry name" value="PIH1D1/2/3_CS-like"/>
</dbReference>
<dbReference type="CDD" id="cd00298">
    <property type="entry name" value="ACD_sHsps_p23-like"/>
    <property type="match status" value="1"/>
</dbReference>
<evidence type="ECO:0000313" key="6">
    <source>
        <dbReference type="Proteomes" id="UP000054350"/>
    </source>
</evidence>
<reference evidence="5 6" key="1">
    <citation type="submission" date="2009-11" db="EMBL/GenBank/DDBJ databases">
        <title>Annotation of Allomyces macrogynus ATCC 38327.</title>
        <authorList>
            <consortium name="The Broad Institute Genome Sequencing Platform"/>
            <person name="Russ C."/>
            <person name="Cuomo C."/>
            <person name="Burger G."/>
            <person name="Gray M.W."/>
            <person name="Holland P.W.H."/>
            <person name="King N."/>
            <person name="Lang F.B.F."/>
            <person name="Roger A.J."/>
            <person name="Ruiz-Trillo I."/>
            <person name="Young S.K."/>
            <person name="Zeng Q."/>
            <person name="Gargeya S."/>
            <person name="Fitzgerald M."/>
            <person name="Haas B."/>
            <person name="Abouelleil A."/>
            <person name="Alvarado L."/>
            <person name="Arachchi H.M."/>
            <person name="Berlin A."/>
            <person name="Chapman S.B."/>
            <person name="Gearin G."/>
            <person name="Goldberg J."/>
            <person name="Griggs A."/>
            <person name="Gujja S."/>
            <person name="Hansen M."/>
            <person name="Heiman D."/>
            <person name="Howarth C."/>
            <person name="Larimer J."/>
            <person name="Lui A."/>
            <person name="MacDonald P.J.P."/>
            <person name="McCowen C."/>
            <person name="Montmayeur A."/>
            <person name="Murphy C."/>
            <person name="Neiman D."/>
            <person name="Pearson M."/>
            <person name="Priest M."/>
            <person name="Roberts A."/>
            <person name="Saif S."/>
            <person name="Shea T."/>
            <person name="Sisk P."/>
            <person name="Stolte C."/>
            <person name="Sykes S."/>
            <person name="Wortman J."/>
            <person name="Nusbaum C."/>
            <person name="Birren B."/>
        </authorList>
    </citation>
    <scope>NUCLEOTIDE SEQUENCE [LARGE SCALE GENOMIC DNA]</scope>
    <source>
        <strain evidence="5 6">ATCC 38327</strain>
    </source>
</reference>
<proteinExistence type="inferred from homology"/>
<dbReference type="AlphaFoldDB" id="A0A0L0SRI7"/>
<keyword evidence="6" id="KW-1185">Reference proteome</keyword>